<dbReference type="OMA" id="WEEDRCR"/>
<dbReference type="InterPro" id="IPR009281">
    <property type="entry name" value="TMEM176A/TMEM176B"/>
</dbReference>
<reference evidence="8" key="2">
    <citation type="submission" date="2025-09" db="UniProtKB">
        <authorList>
            <consortium name="Ensembl"/>
        </authorList>
    </citation>
    <scope>IDENTIFICATION</scope>
</reference>
<comment type="similarity">
    <text evidence="2">Belongs to the TMEM176 family.</text>
</comment>
<gene>
    <name evidence="8" type="primary">Tmem176b</name>
</gene>
<evidence type="ECO:0000256" key="1">
    <source>
        <dbReference type="ARBA" id="ARBA00004141"/>
    </source>
</evidence>
<dbReference type="PANTHER" id="PTHR15756:SF7">
    <property type="entry name" value="TRANSMEMBRANE PROTEIN 176B"/>
    <property type="match status" value="1"/>
</dbReference>
<keyword evidence="3" id="KW-0597">Phosphoprotein</keyword>
<accession>A0A8C6RUW3</accession>
<keyword evidence="5 7" id="KW-1133">Transmembrane helix</keyword>
<dbReference type="GeneTree" id="ENSGT00530000064074"/>
<evidence type="ECO:0000256" key="7">
    <source>
        <dbReference type="SAM" id="Phobius"/>
    </source>
</evidence>
<dbReference type="AlphaFoldDB" id="A0A8C6RUW3"/>
<name>A0A8C6RUW3_NANGA</name>
<evidence type="ECO:0000313" key="9">
    <source>
        <dbReference type="Proteomes" id="UP000694381"/>
    </source>
</evidence>
<dbReference type="GO" id="GO:0016020">
    <property type="term" value="C:membrane"/>
    <property type="evidence" value="ECO:0007669"/>
    <property type="project" value="UniProtKB-SubCell"/>
</dbReference>
<keyword evidence="9" id="KW-1185">Reference proteome</keyword>
<reference evidence="8" key="1">
    <citation type="submission" date="2025-08" db="UniProtKB">
        <authorList>
            <consortium name="Ensembl"/>
        </authorList>
    </citation>
    <scope>IDENTIFICATION</scope>
</reference>
<comment type="subcellular location">
    <subcellularLocation>
        <location evidence="1">Membrane</location>
        <topology evidence="1">Multi-pass membrane protein</topology>
    </subcellularLocation>
</comment>
<evidence type="ECO:0000256" key="5">
    <source>
        <dbReference type="ARBA" id="ARBA00022989"/>
    </source>
</evidence>
<dbReference type="Ensembl" id="ENSNGAT00000028926.1">
    <property type="protein sequence ID" value="ENSNGAP00000023233.1"/>
    <property type="gene ID" value="ENSNGAG00000021842.1"/>
</dbReference>
<protein>
    <submittedName>
        <fullName evidence="8">Transmembrane protein 176B</fullName>
    </submittedName>
</protein>
<evidence type="ECO:0000256" key="2">
    <source>
        <dbReference type="ARBA" id="ARBA00006022"/>
    </source>
</evidence>
<evidence type="ECO:0000313" key="8">
    <source>
        <dbReference type="Ensembl" id="ENSNGAP00000023233.1"/>
    </source>
</evidence>
<dbReference type="Proteomes" id="UP000694381">
    <property type="component" value="Unassembled WGS sequence"/>
</dbReference>
<keyword evidence="4 7" id="KW-0812">Transmembrane</keyword>
<dbReference type="PANTHER" id="PTHR15756">
    <property type="entry name" value="LR8/HCA112"/>
    <property type="match status" value="1"/>
</dbReference>
<evidence type="ECO:0000256" key="3">
    <source>
        <dbReference type="ARBA" id="ARBA00022553"/>
    </source>
</evidence>
<dbReference type="GO" id="GO:2001199">
    <property type="term" value="P:negative regulation of dendritic cell differentiation"/>
    <property type="evidence" value="ECO:0007669"/>
    <property type="project" value="TreeGrafter"/>
</dbReference>
<evidence type="ECO:0000256" key="6">
    <source>
        <dbReference type="ARBA" id="ARBA00023136"/>
    </source>
</evidence>
<dbReference type="InterPro" id="IPR007237">
    <property type="entry name" value="CD20-like"/>
</dbReference>
<proteinExistence type="inferred from homology"/>
<organism evidence="8 9">
    <name type="scientific">Nannospalax galili</name>
    <name type="common">Northern Israeli blind subterranean mole rat</name>
    <name type="synonym">Spalax galili</name>
    <dbReference type="NCBI Taxonomy" id="1026970"/>
    <lineage>
        <taxon>Eukaryota</taxon>
        <taxon>Metazoa</taxon>
        <taxon>Chordata</taxon>
        <taxon>Craniata</taxon>
        <taxon>Vertebrata</taxon>
        <taxon>Euteleostomi</taxon>
        <taxon>Mammalia</taxon>
        <taxon>Eutheria</taxon>
        <taxon>Euarchontoglires</taxon>
        <taxon>Glires</taxon>
        <taxon>Rodentia</taxon>
        <taxon>Myomorpha</taxon>
        <taxon>Muroidea</taxon>
        <taxon>Spalacidae</taxon>
        <taxon>Spalacinae</taxon>
        <taxon>Nannospalax</taxon>
    </lineage>
</organism>
<dbReference type="Pfam" id="PF04103">
    <property type="entry name" value="CD20"/>
    <property type="match status" value="1"/>
</dbReference>
<feature type="transmembrane region" description="Helical" evidence="7">
    <location>
        <begin position="32"/>
        <end position="58"/>
    </location>
</feature>
<keyword evidence="6 7" id="KW-0472">Membrane</keyword>
<evidence type="ECO:0000256" key="4">
    <source>
        <dbReference type="ARBA" id="ARBA00022692"/>
    </source>
</evidence>
<sequence length="69" mass="8009">IDSGYRIMELSDYSDWRREVCRRYMRMMMNMFLAFCILLTVVCILKIVVSLASLGLSLRSVCGQSPRPL</sequence>